<evidence type="ECO:0000259" key="4">
    <source>
        <dbReference type="PROSITE" id="PS50002"/>
    </source>
</evidence>
<evidence type="ECO:0000313" key="6">
    <source>
        <dbReference type="Proteomes" id="UP001215151"/>
    </source>
</evidence>
<dbReference type="Gene3D" id="2.30.30.40">
    <property type="entry name" value="SH3 Domains"/>
    <property type="match status" value="1"/>
</dbReference>
<feature type="region of interest" description="Disordered" evidence="3">
    <location>
        <begin position="42"/>
        <end position="106"/>
    </location>
</feature>
<feature type="compositionally biased region" description="Low complexity" evidence="3">
    <location>
        <begin position="168"/>
        <end position="191"/>
    </location>
</feature>
<dbReference type="InterPro" id="IPR036028">
    <property type="entry name" value="SH3-like_dom_sf"/>
</dbReference>
<feature type="compositionally biased region" description="Basic and acidic residues" evidence="3">
    <location>
        <begin position="123"/>
        <end position="139"/>
    </location>
</feature>
<evidence type="ECO:0000256" key="3">
    <source>
        <dbReference type="SAM" id="MobiDB-lite"/>
    </source>
</evidence>
<feature type="region of interest" description="Disordered" evidence="3">
    <location>
        <begin position="266"/>
        <end position="312"/>
    </location>
</feature>
<accession>A0AAD7XFI8</accession>
<evidence type="ECO:0000313" key="5">
    <source>
        <dbReference type="EMBL" id="KAJ8495408.1"/>
    </source>
</evidence>
<feature type="region of interest" description="Disordered" evidence="3">
    <location>
        <begin position="123"/>
        <end position="251"/>
    </location>
</feature>
<feature type="compositionally biased region" description="Polar residues" evidence="3">
    <location>
        <begin position="234"/>
        <end position="249"/>
    </location>
</feature>
<comment type="caution">
    <text evidence="5">The sequence shown here is derived from an EMBL/GenBank/DDBJ whole genome shotgun (WGS) entry which is preliminary data.</text>
</comment>
<name>A0AAD7XFI8_9APHY</name>
<dbReference type="Proteomes" id="UP001215151">
    <property type="component" value="Unassembled WGS sequence"/>
</dbReference>
<reference evidence="5" key="1">
    <citation type="submission" date="2022-11" db="EMBL/GenBank/DDBJ databases">
        <title>Genome Sequence of Cubamyces cubensis.</title>
        <authorList>
            <person name="Buettner E."/>
        </authorList>
    </citation>
    <scope>NUCLEOTIDE SEQUENCE</scope>
    <source>
        <strain evidence="5">MPL-01</strain>
    </source>
</reference>
<feature type="compositionally biased region" description="Acidic residues" evidence="3">
    <location>
        <begin position="363"/>
        <end position="378"/>
    </location>
</feature>
<feature type="compositionally biased region" description="Pro residues" evidence="3">
    <location>
        <begin position="92"/>
        <end position="104"/>
    </location>
</feature>
<dbReference type="EMBL" id="JAPEVG010000024">
    <property type="protein sequence ID" value="KAJ8495408.1"/>
    <property type="molecule type" value="Genomic_DNA"/>
</dbReference>
<dbReference type="SMART" id="SM00326">
    <property type="entry name" value="SH3"/>
    <property type="match status" value="1"/>
</dbReference>
<feature type="compositionally biased region" description="Low complexity" evidence="3">
    <location>
        <begin position="198"/>
        <end position="214"/>
    </location>
</feature>
<gene>
    <name evidence="5" type="ORF">ONZ51_g1714</name>
</gene>
<keyword evidence="1 2" id="KW-0728">SH3 domain</keyword>
<feature type="domain" description="SH3" evidence="4">
    <location>
        <begin position="381"/>
        <end position="442"/>
    </location>
</feature>
<protein>
    <recommendedName>
        <fullName evidence="4">SH3 domain-containing protein</fullName>
    </recommendedName>
</protein>
<dbReference type="SUPFAM" id="SSF50044">
    <property type="entry name" value="SH3-domain"/>
    <property type="match status" value="1"/>
</dbReference>
<evidence type="ECO:0000256" key="2">
    <source>
        <dbReference type="PROSITE-ProRule" id="PRU00192"/>
    </source>
</evidence>
<proteinExistence type="predicted"/>
<dbReference type="AlphaFoldDB" id="A0AAD7XFI8"/>
<feature type="compositionally biased region" description="Polar residues" evidence="3">
    <location>
        <begin position="140"/>
        <end position="159"/>
    </location>
</feature>
<organism evidence="5 6">
    <name type="scientific">Trametes cubensis</name>
    <dbReference type="NCBI Taxonomy" id="1111947"/>
    <lineage>
        <taxon>Eukaryota</taxon>
        <taxon>Fungi</taxon>
        <taxon>Dikarya</taxon>
        <taxon>Basidiomycota</taxon>
        <taxon>Agaricomycotina</taxon>
        <taxon>Agaricomycetes</taxon>
        <taxon>Polyporales</taxon>
        <taxon>Polyporaceae</taxon>
        <taxon>Trametes</taxon>
    </lineage>
</organism>
<feature type="region of interest" description="Disordered" evidence="3">
    <location>
        <begin position="340"/>
        <end position="384"/>
    </location>
</feature>
<feature type="compositionally biased region" description="Low complexity" evidence="3">
    <location>
        <begin position="289"/>
        <end position="303"/>
    </location>
</feature>
<sequence>MDLWSILGYKQKPLRSANWVYLFVVNVWNYLKTLLAAYHDEQAPPTPPRRLQSPAASPPTPEPEPAMASVVTQETTDLRLTLPVEKASTSPFPSPGSPFYPPTAPRRTRVRIAPIVLLVDQEHLAQSERHQRRTSRYDQHASTPTPNSVFQVKTPTTQITVPDPPPDSDSSVSLSTAALTTQNRDSLTSSRPAPPSPAASRRTSAALSRHSSTARSRRQSKASSLLQVSHEPEASSSSVATITPSAQAQQKRRSLVFKIRDFAYEPSDDRHVGRGPDAPRANRPRQRWSTFSAASSSSATSSSHGEEDEDDAVRGSWGAYRWNTLSNHFSWGPEDGPSRMDFARNFDVSSPTDETGDPHGDSEDGEEYEDANEGEGDDGPLPPGLYRALYAFEPEGTAEMALEEEQVVHVVGRGGGVGWAVVEKEGGGHALVPESYLELVEAD</sequence>
<evidence type="ECO:0000256" key="1">
    <source>
        <dbReference type="ARBA" id="ARBA00022443"/>
    </source>
</evidence>
<dbReference type="InterPro" id="IPR001452">
    <property type="entry name" value="SH3_domain"/>
</dbReference>
<dbReference type="PROSITE" id="PS50002">
    <property type="entry name" value="SH3"/>
    <property type="match status" value="1"/>
</dbReference>
<keyword evidence="6" id="KW-1185">Reference proteome</keyword>